<comment type="caution">
    <text evidence="2">The sequence shown here is derived from an EMBL/GenBank/DDBJ whole genome shotgun (WGS) entry which is preliminary data.</text>
</comment>
<keyword evidence="3" id="KW-1185">Reference proteome</keyword>
<evidence type="ECO:0000313" key="3">
    <source>
        <dbReference type="Proteomes" id="UP000638263"/>
    </source>
</evidence>
<organism evidence="2 3">
    <name type="scientific">Nocardia jinanensis</name>
    <dbReference type="NCBI Taxonomy" id="382504"/>
    <lineage>
        <taxon>Bacteria</taxon>
        <taxon>Bacillati</taxon>
        <taxon>Actinomycetota</taxon>
        <taxon>Actinomycetes</taxon>
        <taxon>Mycobacteriales</taxon>
        <taxon>Nocardiaceae</taxon>
        <taxon>Nocardia</taxon>
    </lineage>
</organism>
<sequence>MGIRPPGECRAGRAAMIGFRHRGDNGLNLRVADIPAVTVVIEFGGSGLTVDGSDSRRGLTPSAATGRGEHSCWIGRDRPSDNGIPPAGAPGTEVTAAPEGTVMTVGAACHADSRLHACSMMDAAMTRDVVRDGLR</sequence>
<dbReference type="Proteomes" id="UP000638263">
    <property type="component" value="Unassembled WGS sequence"/>
</dbReference>
<reference evidence="2" key="1">
    <citation type="journal article" date="2014" name="Int. J. Syst. Evol. Microbiol.">
        <title>Complete genome sequence of Corynebacterium casei LMG S-19264T (=DSM 44701T), isolated from a smear-ripened cheese.</title>
        <authorList>
            <consortium name="US DOE Joint Genome Institute (JGI-PGF)"/>
            <person name="Walter F."/>
            <person name="Albersmeier A."/>
            <person name="Kalinowski J."/>
            <person name="Ruckert C."/>
        </authorList>
    </citation>
    <scope>NUCLEOTIDE SEQUENCE</scope>
    <source>
        <strain evidence="2">CGMCC 4.3508</strain>
    </source>
</reference>
<proteinExistence type="predicted"/>
<feature type="region of interest" description="Disordered" evidence="1">
    <location>
        <begin position="53"/>
        <end position="95"/>
    </location>
</feature>
<gene>
    <name evidence="2" type="ORF">GCM10011588_39760</name>
</gene>
<reference evidence="2" key="2">
    <citation type="submission" date="2020-09" db="EMBL/GenBank/DDBJ databases">
        <authorList>
            <person name="Sun Q."/>
            <person name="Zhou Y."/>
        </authorList>
    </citation>
    <scope>NUCLEOTIDE SEQUENCE</scope>
    <source>
        <strain evidence="2">CGMCC 4.3508</strain>
    </source>
</reference>
<dbReference type="EMBL" id="BMMH01000008">
    <property type="protein sequence ID" value="GGL20977.1"/>
    <property type="molecule type" value="Genomic_DNA"/>
</dbReference>
<dbReference type="RefSeq" id="WP_062998155.1">
    <property type="nucleotide sequence ID" value="NZ_BMMH01000008.1"/>
</dbReference>
<accession>A0A917RS48</accession>
<evidence type="ECO:0000256" key="1">
    <source>
        <dbReference type="SAM" id="MobiDB-lite"/>
    </source>
</evidence>
<name>A0A917RS48_9NOCA</name>
<protein>
    <submittedName>
        <fullName evidence="2">Uncharacterized protein</fullName>
    </submittedName>
</protein>
<dbReference type="AlphaFoldDB" id="A0A917RS48"/>
<feature type="compositionally biased region" description="Basic and acidic residues" evidence="1">
    <location>
        <begin position="67"/>
        <end position="80"/>
    </location>
</feature>
<evidence type="ECO:0000313" key="2">
    <source>
        <dbReference type="EMBL" id="GGL20977.1"/>
    </source>
</evidence>